<protein>
    <submittedName>
        <fullName evidence="1">Uncharacterized protein</fullName>
    </submittedName>
</protein>
<proteinExistence type="predicted"/>
<dbReference type="RefSeq" id="WP_039609924.1">
    <property type="nucleotide sequence ID" value="NZ_JWIC01000006.1"/>
</dbReference>
<evidence type="ECO:0000313" key="1">
    <source>
        <dbReference type="EMBL" id="KID56860.1"/>
    </source>
</evidence>
<sequence length="158" mass="18249">MHLKPKTPKKINGRVKSLIQELNLDHKNSTFLRLTARDKSYRAGYCFNNCELESKKTGAKVVYGWQIWEDPKKSFIEAEFHAVIKENGSLLDISPRQTGEEKILFIEDSLRSSGRKSDDAWYSWTNLKMINGFVAETVKECEVVELDETYSELRILEG</sequence>
<reference evidence="1 2" key="1">
    <citation type="submission" date="2014-12" db="EMBL/GenBank/DDBJ databases">
        <title>Draft Genome Sequence of Pseudoalteromonas luteoviolacea HI1.</title>
        <authorList>
            <person name="Asahina A.Y."/>
            <person name="Hadfield M.G."/>
        </authorList>
    </citation>
    <scope>NUCLEOTIDE SEQUENCE [LARGE SCALE GENOMIC DNA]</scope>
    <source>
        <strain evidence="1 2">HI1</strain>
    </source>
</reference>
<comment type="caution">
    <text evidence="1">The sequence shown here is derived from an EMBL/GenBank/DDBJ whole genome shotgun (WGS) entry which is preliminary data.</text>
</comment>
<gene>
    <name evidence="1" type="ORF">JF50_13260</name>
</gene>
<dbReference type="AlphaFoldDB" id="A0A0C1QBS0"/>
<name>A0A0C1QBS0_9GAMM</name>
<organism evidence="1 2">
    <name type="scientific">Pseudoalteromonas luteoviolacea</name>
    <dbReference type="NCBI Taxonomy" id="43657"/>
    <lineage>
        <taxon>Bacteria</taxon>
        <taxon>Pseudomonadati</taxon>
        <taxon>Pseudomonadota</taxon>
        <taxon>Gammaproteobacteria</taxon>
        <taxon>Alteromonadales</taxon>
        <taxon>Pseudoalteromonadaceae</taxon>
        <taxon>Pseudoalteromonas</taxon>
    </lineage>
</organism>
<evidence type="ECO:0000313" key="2">
    <source>
        <dbReference type="Proteomes" id="UP000031327"/>
    </source>
</evidence>
<dbReference type="OrthoDB" id="1551443at2"/>
<dbReference type="EMBL" id="JWIC01000006">
    <property type="protein sequence ID" value="KID56860.1"/>
    <property type="molecule type" value="Genomic_DNA"/>
</dbReference>
<dbReference type="Proteomes" id="UP000031327">
    <property type="component" value="Unassembled WGS sequence"/>
</dbReference>
<accession>A0A0C1QBS0</accession>